<comment type="caution">
    <text evidence="6">The sequence shown here is derived from an EMBL/GenBank/DDBJ whole genome shotgun (WGS) entry which is preliminary data.</text>
</comment>
<sequence length="327" mass="37357">METRSGRRKRRPRRWVRIFLLLFTLCLLGTGVFAYNFYTDMVSAVDKMHNPISREVSEKREDKVEFKEKDPISILLVGVDEREGDAGRTDTMIVMTINPETKSTKLLSIPRDTRAKLINPDNPNKHRVDKMNHAYAYGGIEMTISSIENFLNVPIDYYTEVNMQGFKDIVDAVGGIEVDNQYEFELDGVYLQEGKQTLDGEEALQYARMRKEDPLGDFGRQERQKEVISKVIAEGKSLSSLTNYDQILEALQENIVTNLTLKDIIGIQSDYKIAAETIEKLEIEGKGITLNNGVWYFHVDDITRQALSDQLREHLELDKKTVAPGIS</sequence>
<keyword evidence="3" id="KW-0735">Signal-anchor</keyword>
<evidence type="ECO:0000256" key="1">
    <source>
        <dbReference type="ARBA" id="ARBA00006068"/>
    </source>
</evidence>
<reference evidence="7 9" key="2">
    <citation type="submission" date="2017-12" db="EMBL/GenBank/DDBJ databases">
        <title>Comparative Functional Genomics of Dry Heat Resistant strains isolated from the Viking Spacecraft.</title>
        <authorList>
            <person name="Seuylemezian A."/>
            <person name="Cooper K."/>
            <person name="Vaishampayan P."/>
        </authorList>
    </citation>
    <scope>NUCLEOTIDE SEQUENCE [LARGE SCALE GENOMIC DNA]</scope>
    <source>
        <strain evidence="7 9">ATCC 29669</strain>
    </source>
</reference>
<keyword evidence="2" id="KW-0812">Transmembrane</keyword>
<accession>A0A2N5GMH4</accession>
<dbReference type="RefSeq" id="WP_101577160.1">
    <property type="nucleotide sequence ID" value="NZ_PGVA01000023.1"/>
</dbReference>
<dbReference type="GO" id="GO:0071555">
    <property type="term" value="P:cell wall organization"/>
    <property type="evidence" value="ECO:0007669"/>
    <property type="project" value="UniProtKB-KW"/>
</dbReference>
<evidence type="ECO:0000256" key="3">
    <source>
        <dbReference type="ARBA" id="ARBA00022968"/>
    </source>
</evidence>
<comment type="similarity">
    <text evidence="1">Belongs to the LytR/CpsA/Psr (LCP) family.</text>
</comment>
<reference evidence="6 8" key="1">
    <citation type="submission" date="2017-11" db="EMBL/GenBank/DDBJ databases">
        <title>Comparitive Functional Genomics of Dry Heat Resistant strains isolated from the Viking Spacecraft.</title>
        <authorList>
            <person name="Seuylemezian A."/>
            <person name="Cooper K."/>
            <person name="Vaishampayan P."/>
        </authorList>
    </citation>
    <scope>NUCLEOTIDE SEQUENCE [LARGE SCALE GENOMIC DNA]</scope>
    <source>
        <strain evidence="6 8">M4.6</strain>
    </source>
</reference>
<name>A0A2N5GMH4_9BACI</name>
<dbReference type="NCBIfam" id="TIGR00350">
    <property type="entry name" value="lytR_cpsA_psr"/>
    <property type="match status" value="1"/>
</dbReference>
<proteinExistence type="inferred from homology"/>
<dbReference type="InterPro" id="IPR004474">
    <property type="entry name" value="LytR_CpsA_psr"/>
</dbReference>
<evidence type="ECO:0000313" key="8">
    <source>
        <dbReference type="Proteomes" id="UP000234951"/>
    </source>
</evidence>
<dbReference type="OrthoDB" id="27330at2"/>
<keyword evidence="9" id="KW-1185">Reference proteome</keyword>
<keyword evidence="4" id="KW-0472">Membrane</keyword>
<dbReference type="EMBL" id="PGVD01000050">
    <property type="protein sequence ID" value="PLR94056.1"/>
    <property type="molecule type" value="Genomic_DNA"/>
</dbReference>
<dbReference type="Proteomes" id="UP000235114">
    <property type="component" value="Unassembled WGS sequence"/>
</dbReference>
<dbReference type="InterPro" id="IPR050922">
    <property type="entry name" value="LytR/CpsA/Psr_CW_biosynth"/>
</dbReference>
<feature type="domain" description="Cell envelope-related transcriptional attenuator" evidence="5">
    <location>
        <begin position="88"/>
        <end position="235"/>
    </location>
</feature>
<evidence type="ECO:0000313" key="7">
    <source>
        <dbReference type="EMBL" id="PLR94056.1"/>
    </source>
</evidence>
<dbReference type="Pfam" id="PF03816">
    <property type="entry name" value="LytR_cpsA_psr"/>
    <property type="match status" value="1"/>
</dbReference>
<keyword evidence="4" id="KW-1133">Transmembrane helix</keyword>
<dbReference type="PANTHER" id="PTHR33392:SF6">
    <property type="entry name" value="POLYISOPRENYL-TEICHOIC ACID--PEPTIDOGLYCAN TEICHOIC ACID TRANSFERASE TAGU"/>
    <property type="match status" value="1"/>
</dbReference>
<organism evidence="6 8">
    <name type="scientific">Bacillus canaveralius</name>
    <dbReference type="NCBI Taxonomy" id="1403243"/>
    <lineage>
        <taxon>Bacteria</taxon>
        <taxon>Bacillati</taxon>
        <taxon>Bacillota</taxon>
        <taxon>Bacilli</taxon>
        <taxon>Bacillales</taxon>
        <taxon>Bacillaceae</taxon>
        <taxon>Bacillus</taxon>
    </lineage>
</organism>
<evidence type="ECO:0000313" key="9">
    <source>
        <dbReference type="Proteomes" id="UP000235114"/>
    </source>
</evidence>
<evidence type="ECO:0000313" key="6">
    <source>
        <dbReference type="EMBL" id="PLR83138.1"/>
    </source>
</evidence>
<dbReference type="AlphaFoldDB" id="A0A2N5GMH4"/>
<dbReference type="PANTHER" id="PTHR33392">
    <property type="entry name" value="POLYISOPRENYL-TEICHOIC ACID--PEPTIDOGLYCAN TEICHOIC ACID TRANSFERASE TAGU"/>
    <property type="match status" value="1"/>
</dbReference>
<evidence type="ECO:0000259" key="5">
    <source>
        <dbReference type="Pfam" id="PF03816"/>
    </source>
</evidence>
<dbReference type="EMBL" id="PGVA01000023">
    <property type="protein sequence ID" value="PLR83138.1"/>
    <property type="molecule type" value="Genomic_DNA"/>
</dbReference>
<evidence type="ECO:0000256" key="4">
    <source>
        <dbReference type="ARBA" id="ARBA00022989"/>
    </source>
</evidence>
<evidence type="ECO:0000256" key="2">
    <source>
        <dbReference type="ARBA" id="ARBA00022692"/>
    </source>
</evidence>
<gene>
    <name evidence="6" type="ORF">CU635_09650</name>
    <name evidence="7" type="ORF">CVD25_16575</name>
</gene>
<dbReference type="Gene3D" id="3.40.630.190">
    <property type="entry name" value="LCP protein"/>
    <property type="match status" value="1"/>
</dbReference>
<protein>
    <submittedName>
        <fullName evidence="6">LytR family transcriptional regulator</fullName>
    </submittedName>
</protein>
<dbReference type="Proteomes" id="UP000234951">
    <property type="component" value="Unassembled WGS sequence"/>
</dbReference>